<dbReference type="EMBL" id="CP012871">
    <property type="protein sequence ID" value="ALR77014.1"/>
    <property type="molecule type" value="Genomic_DNA"/>
</dbReference>
<dbReference type="KEGG" id="kle:AO703_12120"/>
<reference evidence="2" key="1">
    <citation type="submission" date="2015-10" db="EMBL/GenBank/DDBJ databases">
        <title>Complete Genome Sequencing of Klebsiella sp. strain G5.</title>
        <authorList>
            <person name="Chan K.-G."/>
            <person name="Chen J.-W."/>
        </authorList>
    </citation>
    <scope>NUCLEOTIDE SEQUENCE [LARGE SCALE GENOMIC DNA]</scope>
    <source>
        <strain evidence="2">G5</strain>
    </source>
</reference>
<dbReference type="PANTHER" id="PTHR37943">
    <property type="entry name" value="PROTEIN VES"/>
    <property type="match status" value="1"/>
</dbReference>
<proteinExistence type="predicted"/>
<gene>
    <name evidence="1" type="ORF">AO703_12120</name>
</gene>
<dbReference type="SUPFAM" id="SSF51182">
    <property type="entry name" value="RmlC-like cupins"/>
    <property type="match status" value="1"/>
</dbReference>
<dbReference type="Pfam" id="PF05962">
    <property type="entry name" value="HutD"/>
    <property type="match status" value="1"/>
</dbReference>
<dbReference type="InterPro" id="IPR014710">
    <property type="entry name" value="RmlC-like_jellyroll"/>
</dbReference>
<dbReference type="Proteomes" id="UP000069162">
    <property type="component" value="Chromosome"/>
</dbReference>
<dbReference type="InterPro" id="IPR010282">
    <property type="entry name" value="Uncharacterised_HutD/Ves"/>
</dbReference>
<accession>A0A806X5I4</accession>
<dbReference type="RefSeq" id="WP_062741342.1">
    <property type="nucleotide sequence ID" value="NZ_CP012871.1"/>
</dbReference>
<sequence>MITSFTLASLPVTRWQNGAGETREIVRVTAADAPFLWRASIATLQADGPFSRFDGVDRVIVLLEGAPLWLRGGNIEHRLEPGVPWAFAGEWPLASEGIVAPGMDFNIMTQRHLASAQVDIATTAQRPEAEGVACVLKGRWQMAGADHHAGGGIWWQEESPGDLVPLTADASLILTTIRRVSGR</sequence>
<evidence type="ECO:0000313" key="2">
    <source>
        <dbReference type="Proteomes" id="UP000069162"/>
    </source>
</evidence>
<dbReference type="Gene3D" id="2.60.120.10">
    <property type="entry name" value="Jelly Rolls"/>
    <property type="match status" value="1"/>
</dbReference>
<organism evidence="1 2">
    <name type="scientific">[Enterobacter] lignolyticus</name>
    <dbReference type="NCBI Taxonomy" id="1334193"/>
    <lineage>
        <taxon>Bacteria</taxon>
        <taxon>Pseudomonadati</taxon>
        <taxon>Pseudomonadota</taxon>
        <taxon>Gammaproteobacteria</taxon>
        <taxon>Enterobacterales</taxon>
        <taxon>Enterobacteriaceae</taxon>
        <taxon>Pluralibacter</taxon>
    </lineage>
</organism>
<protein>
    <submittedName>
        <fullName evidence="1">HutD family protein</fullName>
    </submittedName>
</protein>
<dbReference type="PANTHER" id="PTHR37943:SF1">
    <property type="entry name" value="PROTEIN VES"/>
    <property type="match status" value="1"/>
</dbReference>
<dbReference type="InterPro" id="IPR011051">
    <property type="entry name" value="RmlC_Cupin_sf"/>
</dbReference>
<dbReference type="AlphaFoldDB" id="A0A806X5I4"/>
<dbReference type="OrthoDB" id="9800082at2"/>
<name>A0A806X5I4_9ENTR</name>
<evidence type="ECO:0000313" key="1">
    <source>
        <dbReference type="EMBL" id="ALR77014.1"/>
    </source>
</evidence>